<evidence type="ECO:0000313" key="6">
    <source>
        <dbReference type="Proteomes" id="UP000246078"/>
    </source>
</evidence>
<dbReference type="VEuPathDB" id="TriTrypDB:TCSYLVIO_005375"/>
<keyword evidence="1 2" id="KW-0175">Coiled coil</keyword>
<feature type="coiled-coil region" evidence="2">
    <location>
        <begin position="21"/>
        <end position="137"/>
    </location>
</feature>
<feature type="domain" description="ODAD1 central coiled coil region" evidence="4">
    <location>
        <begin position="121"/>
        <end position="234"/>
    </location>
</feature>
<feature type="region of interest" description="Disordered" evidence="3">
    <location>
        <begin position="587"/>
        <end position="651"/>
    </location>
</feature>
<feature type="compositionally biased region" description="Polar residues" evidence="3">
    <location>
        <begin position="642"/>
        <end position="651"/>
    </location>
</feature>
<reference evidence="5 6" key="1">
    <citation type="journal article" date="2018" name="Microb. Genom.">
        <title>Expanding an expanded genome: long-read sequencing of Trypanosoma cruzi.</title>
        <authorList>
            <person name="Berna L."/>
            <person name="Rodriguez M."/>
            <person name="Chiribao M.L."/>
            <person name="Parodi-Talice A."/>
            <person name="Pita S."/>
            <person name="Rijo G."/>
            <person name="Alvarez-Valin F."/>
            <person name="Robello C."/>
        </authorList>
    </citation>
    <scope>NUCLEOTIDE SEQUENCE [LARGE SCALE GENOMIC DNA]</scope>
    <source>
        <strain evidence="5 6">TCC</strain>
    </source>
</reference>
<dbReference type="VEuPathDB" id="TriTrypDB:TCDM_05802"/>
<sequence length="651" mass="74415">MATNTAAADADRRRSQVAVGILAAQAEVIRQEEAIKQLVADNERLKKEIAAVSGVPYDYVKADKFSALKGEVDSLERRYQFEKMKKNELTRQYQLARIDLLQSRRLKGGVNAEKENAEALQRQVEILENRLDQALTRFNDAISYNKELRDHIGIIREERRVFQRVYKRMEDDLRSKKKLMSERIEQSNKDLDERDGYLRQVEQLKKAINEQKQDYDGKVRELDMAMVEIRELREEQQRLQLELEARQYELDDFESTANTTPPAVGDTGNKRFQPLDDAADIAQEGLDEEGERESPAEDDPDLNEVLRQLTEFAQNGDLLSLAKEYESLGDMNFSLYKYVNELTTSREEMERDICTLKSVIAAEHESEEQQKRLIKDLEERLAQTEELLESLHLSTEQHKEVLANIRCVTEDIFGALGCTLGDSNKALAANARCTESNHLQFLGKIEERATLIMCAFQRHLRNEARRGELPTPQKVKRLLAPEGATSTTVNDTAEKEEGALERTAKPRGEEEEAASVEASLKPAGEEAETRAEAEAKSEEKVEAKTEETVPLEGDEDVLTFIPMMNMAGERSVNAARLVRQLCLPSAHLGGDEDVEGLEEGEGDRVVSHEEVRRQMERRLVSKREREERAHRRRRELKEQIAGQPNTPRKRQ</sequence>
<feature type="region of interest" description="Disordered" evidence="3">
    <location>
        <begin position="465"/>
        <end position="551"/>
    </location>
</feature>
<dbReference type="PANTHER" id="PTHR21694">
    <property type="entry name" value="COILED-COIL DOMAIN-CONTAINING PROTEIN 63"/>
    <property type="match status" value="1"/>
</dbReference>
<dbReference type="SMR" id="A0A2V2WPN0"/>
<dbReference type="VEuPathDB" id="TriTrypDB:Tc_MARK_3391"/>
<dbReference type="VEuPathDB" id="TriTrypDB:C4B63_80g26"/>
<dbReference type="VEuPathDB" id="TriTrypDB:ECC02_004026"/>
<feature type="compositionally biased region" description="Basic and acidic residues" evidence="3">
    <location>
        <begin position="602"/>
        <end position="629"/>
    </location>
</feature>
<dbReference type="PANTHER" id="PTHR21694:SF36">
    <property type="entry name" value="OUTER DYNEIN ARM DOCKING COMPLEX PROTEIN"/>
    <property type="match status" value="1"/>
</dbReference>
<dbReference type="InterPro" id="IPR051876">
    <property type="entry name" value="ODA-DC/CCD"/>
</dbReference>
<protein>
    <submittedName>
        <fullName evidence="5">Outer dynein arm docking complex protein</fullName>
    </submittedName>
</protein>
<dbReference type="Pfam" id="PF21773">
    <property type="entry name" value="ODAD1_CC"/>
    <property type="match status" value="2"/>
</dbReference>
<feature type="compositionally biased region" description="Basic and acidic residues" evidence="3">
    <location>
        <begin position="492"/>
        <end position="508"/>
    </location>
</feature>
<gene>
    <name evidence="5" type="ORF">C3747_68g48</name>
</gene>
<feature type="region of interest" description="Disordered" evidence="3">
    <location>
        <begin position="252"/>
        <end position="273"/>
    </location>
</feature>
<feature type="domain" description="ODAD1 central coiled coil region" evidence="4">
    <location>
        <begin position="284"/>
        <end position="418"/>
    </location>
</feature>
<dbReference type="OMA" id="CYKDTIC"/>
<dbReference type="VEuPathDB" id="TriTrypDB:TcCLB.509073.40"/>
<proteinExistence type="predicted"/>
<dbReference type="VEuPathDB" id="TriTrypDB:C3747_68g48"/>
<dbReference type="InterPro" id="IPR049258">
    <property type="entry name" value="ODAD1_CC"/>
</dbReference>
<dbReference type="EMBL" id="PRFC01000068">
    <property type="protein sequence ID" value="PWV10578.1"/>
    <property type="molecule type" value="Genomic_DNA"/>
</dbReference>
<dbReference type="VEuPathDB" id="TriTrypDB:TcG_04140"/>
<accession>A0A2V2WPN0</accession>
<feature type="coiled-coil region" evidence="2">
    <location>
        <begin position="360"/>
        <end position="394"/>
    </location>
</feature>
<dbReference type="OrthoDB" id="6766775at2759"/>
<dbReference type="Proteomes" id="UP000246078">
    <property type="component" value="Unassembled WGS sequence"/>
</dbReference>
<feature type="compositionally biased region" description="Acidic residues" evidence="3">
    <location>
        <begin position="591"/>
        <end position="601"/>
    </location>
</feature>
<evidence type="ECO:0000256" key="3">
    <source>
        <dbReference type="SAM" id="MobiDB-lite"/>
    </source>
</evidence>
<organism evidence="5 6">
    <name type="scientific">Trypanosoma cruzi</name>
    <dbReference type="NCBI Taxonomy" id="5693"/>
    <lineage>
        <taxon>Eukaryota</taxon>
        <taxon>Discoba</taxon>
        <taxon>Euglenozoa</taxon>
        <taxon>Kinetoplastea</taxon>
        <taxon>Metakinetoplastina</taxon>
        <taxon>Trypanosomatida</taxon>
        <taxon>Trypanosomatidae</taxon>
        <taxon>Trypanosoma</taxon>
        <taxon>Schizotrypanum</taxon>
    </lineage>
</organism>
<comment type="caution">
    <text evidence="5">The sequence shown here is derived from an EMBL/GenBank/DDBJ whole genome shotgun (WGS) entry which is preliminary data.</text>
</comment>
<feature type="coiled-coil region" evidence="2">
    <location>
        <begin position="194"/>
        <end position="249"/>
    </location>
</feature>
<name>A0A2V2WPN0_TRYCR</name>
<dbReference type="VEuPathDB" id="TriTrypDB:BCY84_08328"/>
<dbReference type="VEuPathDB" id="TriTrypDB:TcYC6_0050650"/>
<feature type="compositionally biased region" description="Basic and acidic residues" evidence="3">
    <location>
        <begin position="523"/>
        <end position="547"/>
    </location>
</feature>
<evidence type="ECO:0000259" key="4">
    <source>
        <dbReference type="Pfam" id="PF21773"/>
    </source>
</evidence>
<evidence type="ECO:0000256" key="1">
    <source>
        <dbReference type="ARBA" id="ARBA00023054"/>
    </source>
</evidence>
<evidence type="ECO:0000256" key="2">
    <source>
        <dbReference type="SAM" id="Coils"/>
    </source>
</evidence>
<dbReference type="AlphaFoldDB" id="A0A2V2WPN0"/>
<evidence type="ECO:0000313" key="5">
    <source>
        <dbReference type="EMBL" id="PWV10578.1"/>
    </source>
</evidence>
<dbReference type="VEuPathDB" id="TriTrypDB:TcBrA4_0035330"/>
<dbReference type="VEuPathDB" id="TriTrypDB:TcCLB.508707.170"/>
<dbReference type="VEuPathDB" id="TriTrypDB:TcCL_NonESM05047"/>